<dbReference type="AlphaFoldDB" id="A0A0D7A8A3"/>
<accession>A0A0D7A8A3</accession>
<sequence>MHMTTQQGARLHDDAHEDCTTTRVQRPHNDVCDERTTTYAATARRRACDNHMTTRVRRPHNNRKLYNIKNMTDTGATLLEPAACNIHGLDKLHPPCSVAT</sequence>
<organism evidence="2 3">
    <name type="scientific">Fistulina hepatica ATCC 64428</name>
    <dbReference type="NCBI Taxonomy" id="1128425"/>
    <lineage>
        <taxon>Eukaryota</taxon>
        <taxon>Fungi</taxon>
        <taxon>Dikarya</taxon>
        <taxon>Basidiomycota</taxon>
        <taxon>Agaricomycotina</taxon>
        <taxon>Agaricomycetes</taxon>
        <taxon>Agaricomycetidae</taxon>
        <taxon>Agaricales</taxon>
        <taxon>Fistulinaceae</taxon>
        <taxon>Fistulina</taxon>
    </lineage>
</organism>
<proteinExistence type="predicted"/>
<keyword evidence="3" id="KW-1185">Reference proteome</keyword>
<evidence type="ECO:0000313" key="2">
    <source>
        <dbReference type="EMBL" id="KIY47247.1"/>
    </source>
</evidence>
<evidence type="ECO:0000256" key="1">
    <source>
        <dbReference type="SAM" id="MobiDB-lite"/>
    </source>
</evidence>
<dbReference type="OrthoDB" id="5363962at2759"/>
<dbReference type="Proteomes" id="UP000054144">
    <property type="component" value="Unassembled WGS sequence"/>
</dbReference>
<dbReference type="EMBL" id="KN881970">
    <property type="protein sequence ID" value="KIY47247.1"/>
    <property type="molecule type" value="Genomic_DNA"/>
</dbReference>
<evidence type="ECO:0000313" key="3">
    <source>
        <dbReference type="Proteomes" id="UP000054144"/>
    </source>
</evidence>
<feature type="compositionally biased region" description="Basic and acidic residues" evidence="1">
    <location>
        <begin position="10"/>
        <end position="20"/>
    </location>
</feature>
<protein>
    <submittedName>
        <fullName evidence="2">Uncharacterized protein</fullName>
    </submittedName>
</protein>
<name>A0A0D7A8A3_9AGAR</name>
<reference evidence="2 3" key="1">
    <citation type="journal article" date="2015" name="Fungal Genet. Biol.">
        <title>Evolution of novel wood decay mechanisms in Agaricales revealed by the genome sequences of Fistulina hepatica and Cylindrobasidium torrendii.</title>
        <authorList>
            <person name="Floudas D."/>
            <person name="Held B.W."/>
            <person name="Riley R."/>
            <person name="Nagy L.G."/>
            <person name="Koehler G."/>
            <person name="Ransdell A.S."/>
            <person name="Younus H."/>
            <person name="Chow J."/>
            <person name="Chiniquy J."/>
            <person name="Lipzen A."/>
            <person name="Tritt A."/>
            <person name="Sun H."/>
            <person name="Haridas S."/>
            <person name="LaButti K."/>
            <person name="Ohm R.A."/>
            <person name="Kues U."/>
            <person name="Blanchette R.A."/>
            <person name="Grigoriev I.V."/>
            <person name="Minto R.E."/>
            <person name="Hibbett D.S."/>
        </authorList>
    </citation>
    <scope>NUCLEOTIDE SEQUENCE [LARGE SCALE GENOMIC DNA]</scope>
    <source>
        <strain evidence="2 3">ATCC 64428</strain>
    </source>
</reference>
<feature type="region of interest" description="Disordered" evidence="1">
    <location>
        <begin position="1"/>
        <end position="22"/>
    </location>
</feature>
<gene>
    <name evidence="2" type="ORF">FISHEDRAFT_74843</name>
</gene>